<dbReference type="InterPro" id="IPR007110">
    <property type="entry name" value="Ig-like_dom"/>
</dbReference>
<dbReference type="SMART" id="SM00150">
    <property type="entry name" value="SPEC"/>
    <property type="match status" value="6"/>
</dbReference>
<dbReference type="PROSITE" id="PS50002">
    <property type="entry name" value="SH3"/>
    <property type="match status" value="1"/>
</dbReference>
<dbReference type="SMART" id="SM00060">
    <property type="entry name" value="FN3"/>
    <property type="match status" value="1"/>
</dbReference>
<feature type="compositionally biased region" description="Polar residues" evidence="15">
    <location>
        <begin position="1798"/>
        <end position="1816"/>
    </location>
</feature>
<feature type="compositionally biased region" description="Basic and acidic residues" evidence="15">
    <location>
        <begin position="1882"/>
        <end position="1900"/>
    </location>
</feature>
<dbReference type="SMART" id="SM00408">
    <property type="entry name" value="IGc2"/>
    <property type="match status" value="1"/>
</dbReference>
<dbReference type="Gene3D" id="1.20.900.10">
    <property type="entry name" value="Dbl homology (DH) domain"/>
    <property type="match status" value="2"/>
</dbReference>
<dbReference type="CDD" id="cd00176">
    <property type="entry name" value="SPEC"/>
    <property type="match status" value="6"/>
</dbReference>
<dbReference type="PANTHER" id="PTHR22826">
    <property type="entry name" value="RHO GUANINE EXCHANGE FACTOR-RELATED"/>
    <property type="match status" value="1"/>
</dbReference>
<comment type="catalytic activity">
    <reaction evidence="11">
        <text>L-threonyl-[protein] + ATP = O-phospho-L-threonyl-[protein] + ADP + H(+)</text>
        <dbReference type="Rhea" id="RHEA:46608"/>
        <dbReference type="Rhea" id="RHEA-COMP:11060"/>
        <dbReference type="Rhea" id="RHEA-COMP:11605"/>
        <dbReference type="ChEBI" id="CHEBI:15378"/>
        <dbReference type="ChEBI" id="CHEBI:30013"/>
        <dbReference type="ChEBI" id="CHEBI:30616"/>
        <dbReference type="ChEBI" id="CHEBI:61977"/>
        <dbReference type="ChEBI" id="CHEBI:456216"/>
        <dbReference type="EC" id="2.7.11.1"/>
    </reaction>
</comment>
<feature type="domain" description="SH3" evidence="16">
    <location>
        <begin position="2548"/>
        <end position="2611"/>
    </location>
</feature>
<feature type="domain" description="Fibronectin type-III" evidence="21">
    <location>
        <begin position="2778"/>
        <end position="2874"/>
    </location>
</feature>
<keyword evidence="23" id="KW-1185">Reference proteome</keyword>
<dbReference type="Pfam" id="PF00069">
    <property type="entry name" value="Pkinase"/>
    <property type="match status" value="1"/>
</dbReference>
<evidence type="ECO:0000256" key="6">
    <source>
        <dbReference type="ARBA" id="ARBA00022527"/>
    </source>
</evidence>
<dbReference type="Gene3D" id="1.20.58.60">
    <property type="match status" value="5"/>
</dbReference>
<evidence type="ECO:0000256" key="10">
    <source>
        <dbReference type="ARBA" id="ARBA00023319"/>
    </source>
</evidence>
<evidence type="ECO:0000259" key="21">
    <source>
        <dbReference type="PROSITE" id="PS50853"/>
    </source>
</evidence>
<evidence type="ECO:0000256" key="1">
    <source>
        <dbReference type="ARBA" id="ARBA00004496"/>
    </source>
</evidence>
<dbReference type="InterPro" id="IPR011993">
    <property type="entry name" value="PH-like_dom_sf"/>
</dbReference>
<feature type="domain" description="PH" evidence="17">
    <location>
        <begin position="1469"/>
        <end position="1582"/>
    </location>
</feature>
<dbReference type="PROSITE" id="PS00741">
    <property type="entry name" value="DH_1"/>
    <property type="match status" value="1"/>
</dbReference>
<feature type="domain" description="Ig-like" evidence="20">
    <location>
        <begin position="2674"/>
        <end position="2770"/>
    </location>
</feature>
<dbReference type="PANTHER" id="PTHR22826:SF106">
    <property type="entry name" value="TRIO, ISOFORM A"/>
    <property type="match status" value="1"/>
</dbReference>
<feature type="region of interest" description="Disordered" evidence="15">
    <location>
        <begin position="1627"/>
        <end position="1646"/>
    </location>
</feature>
<dbReference type="PROSITE" id="PS50003">
    <property type="entry name" value="PH_DOMAIN"/>
    <property type="match status" value="2"/>
</dbReference>
<feature type="region of interest" description="Disordered" evidence="15">
    <location>
        <begin position="2878"/>
        <end position="2911"/>
    </location>
</feature>
<dbReference type="PROSITE" id="PS50011">
    <property type="entry name" value="PROTEIN_KINASE_DOM"/>
    <property type="match status" value="1"/>
</dbReference>
<dbReference type="Pfam" id="PF00041">
    <property type="entry name" value="fn3"/>
    <property type="match status" value="1"/>
</dbReference>
<dbReference type="SUPFAM" id="SSF49265">
    <property type="entry name" value="Fibronectin type III"/>
    <property type="match status" value="1"/>
</dbReference>
<dbReference type="InterPro" id="IPR000719">
    <property type="entry name" value="Prot_kinase_dom"/>
</dbReference>
<dbReference type="InterPro" id="IPR036028">
    <property type="entry name" value="SH3-like_dom_sf"/>
</dbReference>
<feature type="region of interest" description="Disordered" evidence="15">
    <location>
        <begin position="1595"/>
        <end position="1621"/>
    </location>
</feature>
<dbReference type="InterPro" id="IPR051336">
    <property type="entry name" value="RhoGEF_Guanine_NuclExch_SF"/>
</dbReference>
<feature type="domain" description="PH" evidence="17">
    <location>
        <begin position="2174"/>
        <end position="2290"/>
    </location>
</feature>
<feature type="compositionally biased region" description="Low complexity" evidence="15">
    <location>
        <begin position="1915"/>
        <end position="1929"/>
    </location>
</feature>
<dbReference type="SUPFAM" id="SSF56112">
    <property type="entry name" value="Protein kinase-like (PK-like)"/>
    <property type="match status" value="1"/>
</dbReference>
<protein>
    <recommendedName>
        <fullName evidence="3">non-specific serine/threonine protein kinase</fullName>
        <ecNumber evidence="3">2.7.11.1</ecNumber>
    </recommendedName>
</protein>
<evidence type="ECO:0000256" key="13">
    <source>
        <dbReference type="PROSITE-ProRule" id="PRU00192"/>
    </source>
</evidence>
<dbReference type="SUPFAM" id="SSF48065">
    <property type="entry name" value="DBL homology domain (DH-domain)"/>
    <property type="match status" value="2"/>
</dbReference>
<dbReference type="InterPro" id="IPR001849">
    <property type="entry name" value="PH_domain"/>
</dbReference>
<evidence type="ECO:0000256" key="14">
    <source>
        <dbReference type="SAM" id="Coils"/>
    </source>
</evidence>
<comment type="catalytic activity">
    <reaction evidence="12">
        <text>L-seryl-[protein] + ATP = O-phospho-L-seryl-[protein] + ADP + H(+)</text>
        <dbReference type="Rhea" id="RHEA:17989"/>
        <dbReference type="Rhea" id="RHEA-COMP:9863"/>
        <dbReference type="Rhea" id="RHEA-COMP:11604"/>
        <dbReference type="ChEBI" id="CHEBI:15378"/>
        <dbReference type="ChEBI" id="CHEBI:29999"/>
        <dbReference type="ChEBI" id="CHEBI:30616"/>
        <dbReference type="ChEBI" id="CHEBI:83421"/>
        <dbReference type="ChEBI" id="CHEBI:456216"/>
        <dbReference type="EC" id="2.7.11.1"/>
    </reaction>
</comment>
<dbReference type="Pfam" id="PF22697">
    <property type="entry name" value="SOS1_NGEF_PH"/>
    <property type="match status" value="2"/>
</dbReference>
<dbReference type="InterPro" id="IPR001331">
    <property type="entry name" value="GDS_CDC24_CS"/>
</dbReference>
<evidence type="ECO:0000259" key="16">
    <source>
        <dbReference type="PROSITE" id="PS50002"/>
    </source>
</evidence>
<dbReference type="InterPro" id="IPR003961">
    <property type="entry name" value="FN3_dom"/>
</dbReference>
<dbReference type="CDD" id="cd00170">
    <property type="entry name" value="SEC14"/>
    <property type="match status" value="1"/>
</dbReference>
<dbReference type="SMART" id="SM00516">
    <property type="entry name" value="SEC14"/>
    <property type="match status" value="1"/>
</dbReference>
<keyword evidence="9" id="KW-0677">Repeat</keyword>
<feature type="region of interest" description="Disordered" evidence="15">
    <location>
        <begin position="2491"/>
        <end position="2512"/>
    </location>
</feature>
<keyword evidence="8" id="KW-0344">Guanine-nucleotide releasing factor</keyword>
<comment type="subcellular location">
    <subcellularLocation>
        <location evidence="1">Cytoplasm</location>
    </subcellularLocation>
</comment>
<proteinExistence type="inferred from homology"/>
<feature type="compositionally biased region" description="Polar residues" evidence="15">
    <location>
        <begin position="2434"/>
        <end position="2449"/>
    </location>
</feature>
<dbReference type="InterPro" id="IPR001452">
    <property type="entry name" value="SH3_domain"/>
</dbReference>
<dbReference type="Gene3D" id="2.60.40.10">
    <property type="entry name" value="Immunoglobulins"/>
    <property type="match status" value="2"/>
</dbReference>
<dbReference type="PROSITE" id="PS50835">
    <property type="entry name" value="IG_LIKE"/>
    <property type="match status" value="1"/>
</dbReference>
<feature type="compositionally biased region" description="Polar residues" evidence="15">
    <location>
        <begin position="1902"/>
        <end position="1914"/>
    </location>
</feature>
<organism evidence="22 23">
    <name type="scientific">Orchesella dallaii</name>
    <dbReference type="NCBI Taxonomy" id="48710"/>
    <lineage>
        <taxon>Eukaryota</taxon>
        <taxon>Metazoa</taxon>
        <taxon>Ecdysozoa</taxon>
        <taxon>Arthropoda</taxon>
        <taxon>Hexapoda</taxon>
        <taxon>Collembola</taxon>
        <taxon>Entomobryomorpha</taxon>
        <taxon>Entomobryoidea</taxon>
        <taxon>Orchesellidae</taxon>
        <taxon>Orchesellinae</taxon>
        <taxon>Orchesella</taxon>
    </lineage>
</organism>
<dbReference type="PROSITE" id="PS50853">
    <property type="entry name" value="FN3"/>
    <property type="match status" value="1"/>
</dbReference>
<dbReference type="SMART" id="SM00233">
    <property type="entry name" value="PH"/>
    <property type="match status" value="2"/>
</dbReference>
<keyword evidence="6" id="KW-0723">Serine/threonine-protein kinase</keyword>
<keyword evidence="6" id="KW-0418">Kinase</keyword>
<dbReference type="InterPro" id="IPR035899">
    <property type="entry name" value="DBL_dom_sf"/>
</dbReference>
<dbReference type="SUPFAM" id="SSF50044">
    <property type="entry name" value="SH3-domain"/>
    <property type="match status" value="1"/>
</dbReference>
<dbReference type="Pfam" id="PF13716">
    <property type="entry name" value="CRAL_TRIO_2"/>
    <property type="match status" value="1"/>
</dbReference>
<dbReference type="InterPro" id="IPR011009">
    <property type="entry name" value="Kinase-like_dom_sf"/>
</dbReference>
<dbReference type="InterPro" id="IPR036179">
    <property type="entry name" value="Ig-like_dom_sf"/>
</dbReference>
<name>A0ABP1PR40_9HEXA</name>
<evidence type="ECO:0000259" key="20">
    <source>
        <dbReference type="PROSITE" id="PS50835"/>
    </source>
</evidence>
<feature type="domain" description="Protein kinase" evidence="19">
    <location>
        <begin position="2917"/>
        <end position="3173"/>
    </location>
</feature>
<dbReference type="PROSITE" id="PS50010">
    <property type="entry name" value="DH_2"/>
    <property type="match status" value="2"/>
</dbReference>
<feature type="compositionally biased region" description="Basic and acidic residues" evidence="15">
    <location>
        <begin position="1603"/>
        <end position="1613"/>
    </location>
</feature>
<reference evidence="22 23" key="1">
    <citation type="submission" date="2024-08" db="EMBL/GenBank/DDBJ databases">
        <authorList>
            <person name="Cucini C."/>
            <person name="Frati F."/>
        </authorList>
    </citation>
    <scope>NUCLEOTIDE SEQUENCE [LARGE SCALE GENOMIC DNA]</scope>
</reference>
<dbReference type="InterPro" id="IPR003599">
    <property type="entry name" value="Ig_sub"/>
</dbReference>
<sequence length="3241" mass="364869">MDGPRAEDVLSLLHDRLAIVSGGRDKRGGPLLLFPTSPRREKVHNEDLKRLLHYLFSIPCEETRERGFSVVIDMRGGTWTSVKPILKILNEHFATFVFMVYIIKPDNFWQKQRTSLGSSKYKFETSMVGIDCLVKSIDSTQLTSDFEGTFHYDHNQWIESRIALENFLWVAGDLLDRLDDWREDITRNDFAEDVNAVKRAIDSHEEIKDKITRAPFEDVDAMGQELLKRLSIDSTVNGSSGYDSGYSGRSSSSSSVVSNPDMQANIPTIMQMVEQIHGAKEQLLQLWHAKKLKLDQCFQLRHFEQDCKKMLDWIRHSHDAFLTTYVEIGQSFQVAKRLKSDHEQFTVNLMNGCVSINRILALATHMVDTSHYAAQHIRILAGRINQAWKELTCALDERNTLLALSVSFHQKAEQYAEKMIGWSAACDNFNIPNEAPLLESGIHQHQTIYEAMCQAYTEVHSTSKKLLYQLDHLVHVCNQPGMEILAHKHQVDEMGRLIRHTDPAADYSSGAKHVLDVIHEILARHRTLEQKWTAKKVKLHQRLALKLFKEDVKQVMDWLEKHGEQFLCKSIGVGRNMQKAYACQKSQDNFEKVVQNTYTNTDKLIAAADELARTGECDAEEIYAVAQELEAVVNNFATRVQQRRRLVDSAVIFYGQEKQIEGWVEKFRSESNVDEAPESVEATQRNIEQLEQHRETVLQLLIGTVTEGRRLLEELSSSGLTMETDNTGSFEALEAALRTLERQRNELEELWESRKLKLDLCLQLRLFERDALEIASQLDHWIEKLQMEDPGREITESLAHYEQILRVHNDSVSRVQNSVYQVLQRGQELYQMFERSGISVMASSQISAQTRVQVLIEYVNEKELDCGEVAELKRVRLQQIIQLLQLQNEASQVISWIRNGETMLAASFTIPSSLSEAEQMKKEHEKFQVALEKTHNFAVQVNLKAEALIGGHHFDGPGIKKISDDVSTRWHQLVAAADERHKLFNNALNFYKTAEQVCSVLDSLEKDYKREEDYCLVDLSAGGVVKNAQGPTSPTIAPGIQDKRANLTTLITKHQEQKEAFLKACTHARHTARNFLKICHRVAYPYQFEAGGLASPEAKVKAILDKLLAQENKVMQFWTTKKKHLDQCLQYIMFECSAKQALDWIHDTGDFYLSTHTEVGRIREETEALLLEHNEFKATAKETRERVKLLIQLADSLVEKGHVHATDIKQWVAAVDNRYKDFSSRMDKYRSQLEGALGIKDGELRTELSIDRNSDSSLESKVSSEDGKVLKDLSEEQCKRKRRRELIMSELLQTERSFVKDLHVCIQYYLREMQNNPSVPPAVKGKERVIFGNIEEIHEFHKEVFVKELEKYETIPEDVGHCFVTWAHKFDMYVQYCKNKEESNTMVFQHAGNFFDRVQSANSLDHPIAAYLIKPVQRITKYQLLLKDLQSYCDEGQGEIKDGLDVMLNVPKKANDALHLSLLEGCDIPSDKLGEVILQDSFQIWDPKQIIRKARERHVFLFELYLVFSKEVSKDSSGKGKYIYKNKLLTSDLGVTECIEGDECKFAVWTGRSPVSDYRIVIKAATPDVKRLWVKKLREVIQETYFNNALRLNAPRSPSKSESGSHRSSRDMEEIGSADECFDINDRASETSYGSGNSAQEPDRSSIDVTWVVADHVAAPGSREMTVHKGQQVEILELMGGSSEMCLIRLHSTSGSELQPEGLVPITVLKQIPHARHRTGVSCDPENDGGTSEGNASGAVTSSSPVSKRRVFSGKWLPPPLRKLSQGKLNSGDGGGKNVPVLKKTSSDKKLKLPPTSPTAVTSGTTSDMGNRPSGQSEEEAPLGAIRPSRSCSGDVGLSDHGGAPPATTAQTGEDAEDEVELPPPMKPISQQLLEATANAKTTEESQAKREQHENVERLNELSLNEPSSTSKVLSSPDFPGPSSSSGVSENCLKTGNGSVTSGDMGTIGEAGGSSTTDATGGAAESPVAENETALAIKKRTYVIRELVETEQDYVRDLREIVVGYMAIMRDPNGEIPMPDDLRGGRDKIVFGNMEAIYEWHRDIFCKGLQRCVEHPEEIGLLFTKHSRRLHMYVVYCQNKPMSEFIVSEHIDTYFEEIRLKLGHKLTLCDLLIKPVQRIMKYQLLIKDILKYTERIGNKDEIETLKKACDVMHVVPKEANDMMNVGRLQGFDGKITAQGKLLLYGPLLCSEGTSALNFKGKELQVFFFEQSIILSESVGKKTQFSNPVYIYKGHIQVNKMSLTETVDDGDPCKFILRSTDPKKPNLSFVCQTSSKENRDEWIGQLQQILQTQKDFLKAIQSPIKYQKNKLTKEVSSPDLWTSPELSKTVIAASTATVSVVPTFVGCTSPLALDHSSLTKLQQSALMNSLIATPCNSHTAPHTPQLSRVSFAQDVSSSSGNVCTETGLDFVDGGAEKDHQLSSQSLIQPPHKHSMNSPTTPHGKSSKKNMLNSWRTSLRSKGRSSSGRFATSVIPPISSCVINEGMSCDVESPRSPGYVTDEDVQNSRNDNSQNFEWNIGRRWSESVTASPKLIFNIPNGTKGLSIPIPPTSLVKVLGEFQAVNADEVTVHKGESVQILGFDREKNFYFVRKLIYPHDDGWIPAHILQNPLDPTTSIKKPWSFRFKRPSFNKREKEHAPLVSEPKDESIRASPIIGLFGTGSVEDVMDLFDESAPVFCRELKNVKCQSGETVILQCQLFMTSTNKFEPMVVFWKDAFGHVIRTGPRHQVIFSESDGTCILQIEECRMSDSGRYTCTASNDAGSSTTSAVISVTAVAPAKPSTPTISAVDTEYVELTWTPTSFTRSSIVKFYTVQHCIAESDLWTSCSVVAECKCRIHHLTKGQMYSFRLIAHGEGSTKSEPSPPSESVIIPILSPMSSKKLDTSSNSDLSNSINDSMNKRKHSHPDTTPKDPEFHKTYIELEDINRGRFSIIRKCQKIDSGEELAVKFVHRKRWKKQLIVKEFQILTAISHPNVVRGYAYCETSMYTAIVMEHVAGIPLFAYLCEQDIYMEYSVAAFMHQLFQALEHIHGLEIAHLDIEPTNILIDKTVLPPVLKLVDFGDACYVAEGSPDCLPVTLPFFEFASPEVLLRQKCSVFSDMWSVGVLIYLILSGTVPFHGETFDKTSANIINCHYRFPSESFVSVSLEAKDLIQQLLVADPGERWSAAQCCQSSWIRQFKKRLGQTEKLLRSCSQENRVKNANLENVLLDYSEESNDDINNNVGNNTKDKEARVVYKVQMDDND</sequence>
<feature type="compositionally biased region" description="Polar residues" evidence="15">
    <location>
        <begin position="1932"/>
        <end position="1944"/>
    </location>
</feature>
<dbReference type="InterPro" id="IPR058918">
    <property type="entry name" value="KALRN/TRIO-like_spectrin"/>
</dbReference>
<evidence type="ECO:0000256" key="11">
    <source>
        <dbReference type="ARBA" id="ARBA00047899"/>
    </source>
</evidence>
<dbReference type="Gene3D" id="2.30.29.30">
    <property type="entry name" value="Pleckstrin-homology domain (PH domain)/Phosphotyrosine-binding domain (PTB)"/>
    <property type="match status" value="2"/>
</dbReference>
<evidence type="ECO:0000259" key="17">
    <source>
        <dbReference type="PROSITE" id="PS50003"/>
    </source>
</evidence>
<dbReference type="InterPro" id="IPR001251">
    <property type="entry name" value="CRAL-TRIO_dom"/>
</dbReference>
<accession>A0ABP1PR40</accession>
<evidence type="ECO:0000259" key="18">
    <source>
        <dbReference type="PROSITE" id="PS50010"/>
    </source>
</evidence>
<dbReference type="InterPro" id="IPR018159">
    <property type="entry name" value="Spectrin/alpha-actinin"/>
</dbReference>
<dbReference type="SUPFAM" id="SSF46966">
    <property type="entry name" value="Spectrin repeat"/>
    <property type="match status" value="6"/>
</dbReference>
<feature type="coiled-coil region" evidence="14">
    <location>
        <begin position="673"/>
        <end position="700"/>
    </location>
</feature>
<keyword evidence="4 13" id="KW-0728">SH3 domain</keyword>
<evidence type="ECO:0000256" key="2">
    <source>
        <dbReference type="ARBA" id="ARBA00006692"/>
    </source>
</evidence>
<gene>
    <name evidence="22" type="ORF">ODALV1_LOCUS952</name>
</gene>
<feature type="compositionally biased region" description="Polar residues" evidence="15">
    <location>
        <begin position="1630"/>
        <end position="1640"/>
    </location>
</feature>
<feature type="region of interest" description="Disordered" evidence="15">
    <location>
        <begin position="2412"/>
        <end position="2449"/>
    </location>
</feature>
<dbReference type="EC" id="2.7.11.1" evidence="3"/>
<evidence type="ECO:0000256" key="12">
    <source>
        <dbReference type="ARBA" id="ARBA00048679"/>
    </source>
</evidence>
<feature type="region of interest" description="Disordered" evidence="15">
    <location>
        <begin position="1717"/>
        <end position="1865"/>
    </location>
</feature>
<keyword evidence="7" id="KW-0597">Phosphoprotein</keyword>
<evidence type="ECO:0000256" key="3">
    <source>
        <dbReference type="ARBA" id="ARBA00012513"/>
    </source>
</evidence>
<dbReference type="Proteomes" id="UP001642540">
    <property type="component" value="Unassembled WGS sequence"/>
</dbReference>
<dbReference type="InterPro" id="IPR013783">
    <property type="entry name" value="Ig-like_fold"/>
</dbReference>
<dbReference type="Pfam" id="PF00435">
    <property type="entry name" value="Spectrin"/>
    <property type="match status" value="3"/>
</dbReference>
<dbReference type="SUPFAM" id="SSF50729">
    <property type="entry name" value="PH domain-like"/>
    <property type="match status" value="2"/>
</dbReference>
<evidence type="ECO:0000256" key="4">
    <source>
        <dbReference type="ARBA" id="ARBA00022443"/>
    </source>
</evidence>
<feature type="domain" description="DH" evidence="18">
    <location>
        <begin position="1979"/>
        <end position="2162"/>
    </location>
</feature>
<evidence type="ECO:0000313" key="23">
    <source>
        <dbReference type="Proteomes" id="UP001642540"/>
    </source>
</evidence>
<keyword evidence="6" id="KW-0808">Transferase</keyword>
<dbReference type="InterPro" id="IPR002017">
    <property type="entry name" value="Spectrin_repeat"/>
</dbReference>
<comment type="caution">
    <text evidence="22">The sequence shown here is derived from an EMBL/GenBank/DDBJ whole genome shotgun (WGS) entry which is preliminary data.</text>
</comment>
<evidence type="ECO:0000256" key="15">
    <source>
        <dbReference type="SAM" id="MobiDB-lite"/>
    </source>
</evidence>
<dbReference type="SMART" id="SM00326">
    <property type="entry name" value="SH3"/>
    <property type="match status" value="2"/>
</dbReference>
<dbReference type="Gene3D" id="2.30.30.40">
    <property type="entry name" value="SH3 Domains"/>
    <property type="match status" value="2"/>
</dbReference>
<evidence type="ECO:0000256" key="5">
    <source>
        <dbReference type="ARBA" id="ARBA00022490"/>
    </source>
</evidence>
<dbReference type="Pfam" id="PF00621">
    <property type="entry name" value="RhoGEF"/>
    <property type="match status" value="2"/>
</dbReference>
<dbReference type="SUPFAM" id="SSF48726">
    <property type="entry name" value="Immunoglobulin"/>
    <property type="match status" value="1"/>
</dbReference>
<feature type="domain" description="DH" evidence="18">
    <location>
        <begin position="1283"/>
        <end position="1457"/>
    </location>
</feature>
<dbReference type="SMART" id="SM00325">
    <property type="entry name" value="RhoGEF"/>
    <property type="match status" value="2"/>
</dbReference>
<evidence type="ECO:0000256" key="8">
    <source>
        <dbReference type="ARBA" id="ARBA00022658"/>
    </source>
</evidence>
<evidence type="ECO:0000313" key="22">
    <source>
        <dbReference type="EMBL" id="CAL8069826.1"/>
    </source>
</evidence>
<evidence type="ECO:0000256" key="7">
    <source>
        <dbReference type="ARBA" id="ARBA00022553"/>
    </source>
</evidence>
<dbReference type="SMART" id="SM00409">
    <property type="entry name" value="IG"/>
    <property type="match status" value="1"/>
</dbReference>
<dbReference type="InterPro" id="IPR055251">
    <property type="entry name" value="SOS1_NGEF_PH"/>
</dbReference>
<keyword evidence="14" id="KW-0175">Coiled coil</keyword>
<dbReference type="Pfam" id="PF23323">
    <property type="entry name" value="Spectrin_6"/>
    <property type="match status" value="1"/>
</dbReference>
<evidence type="ECO:0000259" key="19">
    <source>
        <dbReference type="PROSITE" id="PS50011"/>
    </source>
</evidence>
<dbReference type="CDD" id="cd13241">
    <property type="entry name" value="PH2_Kalirin_Trio_p63RhoGEF"/>
    <property type="match status" value="1"/>
</dbReference>
<evidence type="ECO:0000256" key="9">
    <source>
        <dbReference type="ARBA" id="ARBA00022737"/>
    </source>
</evidence>
<dbReference type="InterPro" id="IPR003598">
    <property type="entry name" value="Ig_sub2"/>
</dbReference>
<keyword evidence="10" id="KW-0393">Immunoglobulin domain</keyword>
<feature type="region of interest" description="Disordered" evidence="15">
    <location>
        <begin position="1878"/>
        <end position="1967"/>
    </location>
</feature>
<dbReference type="InterPro" id="IPR047054">
    <property type="entry name" value="Kalirin_TRIO_PH_1"/>
</dbReference>
<dbReference type="Gene3D" id="1.10.510.10">
    <property type="entry name" value="Transferase(Phosphotransferase) domain 1"/>
    <property type="match status" value="1"/>
</dbReference>
<feature type="compositionally biased region" description="Low complexity" evidence="15">
    <location>
        <begin position="2878"/>
        <end position="2895"/>
    </location>
</feature>
<dbReference type="InterPro" id="IPR036116">
    <property type="entry name" value="FN3_sf"/>
</dbReference>
<keyword evidence="5" id="KW-0963">Cytoplasm</keyword>
<dbReference type="CDD" id="cd13240">
    <property type="entry name" value="PH1_Kalirin_Trio_like"/>
    <property type="match status" value="1"/>
</dbReference>
<dbReference type="EMBL" id="CAXLJM020000004">
    <property type="protein sequence ID" value="CAL8069826.1"/>
    <property type="molecule type" value="Genomic_DNA"/>
</dbReference>
<feature type="compositionally biased region" description="Low complexity" evidence="15">
    <location>
        <begin position="1953"/>
        <end position="1966"/>
    </location>
</feature>
<dbReference type="CDD" id="cd00160">
    <property type="entry name" value="RhoGEF"/>
    <property type="match status" value="2"/>
</dbReference>
<dbReference type="InterPro" id="IPR000219">
    <property type="entry name" value="DH_dom"/>
</dbReference>
<dbReference type="Pfam" id="PF07679">
    <property type="entry name" value="I-set"/>
    <property type="match status" value="1"/>
</dbReference>
<comment type="similarity">
    <text evidence="2">Belongs to the protein kinase superfamily. CAMK Ser/Thr protein kinase family.</text>
</comment>
<dbReference type="InterPro" id="IPR013098">
    <property type="entry name" value="Ig_I-set"/>
</dbReference>
<feature type="compositionally biased region" description="Polar residues" evidence="15">
    <location>
        <begin position="1729"/>
        <end position="1746"/>
    </location>
</feature>